<dbReference type="EMBL" id="SPLM01000077">
    <property type="protein sequence ID" value="TMW61262.1"/>
    <property type="molecule type" value="Genomic_DNA"/>
</dbReference>
<name>A0A8K1FIZ5_PYTOL</name>
<comment type="caution">
    <text evidence="1">The sequence shown here is derived from an EMBL/GenBank/DDBJ whole genome shotgun (WGS) entry which is preliminary data.</text>
</comment>
<organism evidence="1 2">
    <name type="scientific">Pythium oligandrum</name>
    <name type="common">Mycoparasitic fungus</name>
    <dbReference type="NCBI Taxonomy" id="41045"/>
    <lineage>
        <taxon>Eukaryota</taxon>
        <taxon>Sar</taxon>
        <taxon>Stramenopiles</taxon>
        <taxon>Oomycota</taxon>
        <taxon>Peronosporomycetes</taxon>
        <taxon>Pythiales</taxon>
        <taxon>Pythiaceae</taxon>
        <taxon>Pythium</taxon>
    </lineage>
</organism>
<sequence>MLLASVVKPRVSKKVALDKCVNFGGYEWEFYDLEDDIPFRLKVALNSQSYSVGLEPWHLDALTMLLSPQIDRSDAFKAAHLELVGMDKDKRNFLEPTDFPL</sequence>
<keyword evidence="2" id="KW-1185">Reference proteome</keyword>
<reference evidence="1" key="1">
    <citation type="submission" date="2019-03" db="EMBL/GenBank/DDBJ databases">
        <title>Long read genome sequence of the mycoparasitic Pythium oligandrum ATCC 38472 isolated from sugarbeet rhizosphere.</title>
        <authorList>
            <person name="Gaulin E."/>
        </authorList>
    </citation>
    <scope>NUCLEOTIDE SEQUENCE</scope>
    <source>
        <strain evidence="1">ATCC 38472_TT</strain>
    </source>
</reference>
<dbReference type="Proteomes" id="UP000794436">
    <property type="component" value="Unassembled WGS sequence"/>
</dbReference>
<proteinExistence type="predicted"/>
<accession>A0A8K1FIZ5</accession>
<evidence type="ECO:0000313" key="1">
    <source>
        <dbReference type="EMBL" id="TMW61262.1"/>
    </source>
</evidence>
<evidence type="ECO:0000313" key="2">
    <source>
        <dbReference type="Proteomes" id="UP000794436"/>
    </source>
</evidence>
<gene>
    <name evidence="1" type="ORF">Poli38472_013725</name>
</gene>
<protein>
    <submittedName>
        <fullName evidence="1">Uncharacterized protein</fullName>
    </submittedName>
</protein>
<dbReference type="AlphaFoldDB" id="A0A8K1FIZ5"/>